<dbReference type="EnsemblMetazoa" id="XM_030975487">
    <property type="protein sequence ID" value="XP_030831347"/>
    <property type="gene ID" value="LOC587747"/>
</dbReference>
<keyword evidence="3" id="KW-0963">Cytoplasm</keyword>
<keyword evidence="8" id="KW-1185">Reference proteome</keyword>
<dbReference type="InParanoid" id="A0A7M7SU44"/>
<protein>
    <recommendedName>
        <fullName evidence="5">Cilia- and flagella-associated protein 418</fullName>
    </recommendedName>
</protein>
<accession>A0A7M7SU44</accession>
<name>A0A7M7SU44_STRPU</name>
<dbReference type="PANTHER" id="PTHR33958:SF1">
    <property type="entry name" value="CILIA- AND FLAGELLA-ASSOCIATED PROTEIN 418"/>
    <property type="match status" value="1"/>
</dbReference>
<dbReference type="GO" id="GO:0005737">
    <property type="term" value="C:cytoplasm"/>
    <property type="evidence" value="ECO:0007669"/>
    <property type="project" value="UniProtKB-SubCell"/>
</dbReference>
<comment type="function">
    <text evidence="4">May be involved in photoreceptor outer segment disk morphogenesis.</text>
</comment>
<organism evidence="7 8">
    <name type="scientific">Strongylocentrotus purpuratus</name>
    <name type="common">Purple sea urchin</name>
    <dbReference type="NCBI Taxonomy" id="7668"/>
    <lineage>
        <taxon>Eukaryota</taxon>
        <taxon>Metazoa</taxon>
        <taxon>Echinodermata</taxon>
        <taxon>Eleutherozoa</taxon>
        <taxon>Echinozoa</taxon>
        <taxon>Echinoidea</taxon>
        <taxon>Euechinoidea</taxon>
        <taxon>Echinacea</taxon>
        <taxon>Camarodonta</taxon>
        <taxon>Echinidea</taxon>
        <taxon>Strongylocentrotidae</taxon>
        <taxon>Strongylocentrotus</taxon>
    </lineage>
</organism>
<dbReference type="Pfam" id="PF14996">
    <property type="entry name" value="RMP"/>
    <property type="match status" value="1"/>
</dbReference>
<dbReference type="InterPro" id="IPR029239">
    <property type="entry name" value="CFAP418"/>
</dbReference>
<evidence type="ECO:0000256" key="4">
    <source>
        <dbReference type="ARBA" id="ARBA00024819"/>
    </source>
</evidence>
<dbReference type="KEGG" id="spu:587747"/>
<evidence type="ECO:0000256" key="5">
    <source>
        <dbReference type="ARBA" id="ARBA00026215"/>
    </source>
</evidence>
<evidence type="ECO:0000256" key="3">
    <source>
        <dbReference type="ARBA" id="ARBA00022490"/>
    </source>
</evidence>
<dbReference type="GeneID" id="587747"/>
<evidence type="ECO:0000313" key="7">
    <source>
        <dbReference type="EnsemblMetazoa" id="XP_030831347"/>
    </source>
</evidence>
<evidence type="ECO:0000256" key="2">
    <source>
        <dbReference type="ARBA" id="ARBA00004496"/>
    </source>
</evidence>
<proteinExistence type="predicted"/>
<dbReference type="RefSeq" id="XP_030831347.1">
    <property type="nucleotide sequence ID" value="XM_030975487.1"/>
</dbReference>
<dbReference type="Proteomes" id="UP000007110">
    <property type="component" value="Unassembled WGS sequence"/>
</dbReference>
<evidence type="ECO:0000313" key="8">
    <source>
        <dbReference type="Proteomes" id="UP000007110"/>
    </source>
</evidence>
<dbReference type="GO" id="GO:0001917">
    <property type="term" value="C:photoreceptor inner segment"/>
    <property type="evidence" value="ECO:0007669"/>
    <property type="project" value="UniProtKB-SubCell"/>
</dbReference>
<feature type="compositionally biased region" description="Basic residues" evidence="6">
    <location>
        <begin position="37"/>
        <end position="47"/>
    </location>
</feature>
<evidence type="ECO:0000256" key="1">
    <source>
        <dbReference type="ARBA" id="ARBA00004437"/>
    </source>
</evidence>
<dbReference type="PANTHER" id="PTHR33958">
    <property type="entry name" value="PROTEIN C8ORF37"/>
    <property type="match status" value="1"/>
</dbReference>
<feature type="region of interest" description="Disordered" evidence="6">
    <location>
        <begin position="24"/>
        <end position="56"/>
    </location>
</feature>
<dbReference type="AlphaFoldDB" id="A0A7M7SU44"/>
<reference evidence="8" key="1">
    <citation type="submission" date="2015-02" db="EMBL/GenBank/DDBJ databases">
        <title>Genome sequencing for Strongylocentrotus purpuratus.</title>
        <authorList>
            <person name="Murali S."/>
            <person name="Liu Y."/>
            <person name="Vee V."/>
            <person name="English A."/>
            <person name="Wang M."/>
            <person name="Skinner E."/>
            <person name="Han Y."/>
            <person name="Muzny D.M."/>
            <person name="Worley K.C."/>
            <person name="Gibbs R.A."/>
        </authorList>
    </citation>
    <scope>NUCLEOTIDE SEQUENCE</scope>
</reference>
<dbReference type="OrthoDB" id="259905at2759"/>
<dbReference type="FunCoup" id="A0A7M7SU44">
    <property type="interactions" value="205"/>
</dbReference>
<sequence length="204" mass="23059">MADDIDDLLNEVEIKFCTKSPAKPSLVEKVTSSNSRPKSKSKQSKSAKSKEKDELDSIIDDIIDFPEPLETISHRPGPPSQSSFSRQSAVNGVSSDRKCFPVFLGGSSTAMGVGSTVIHKACDQLRCTSCDFKVVFYDDFEWDQSCNYLFFRNNVPDFQKLRAKLRKKKDCRAYACQCCWRSLKAQTDLSQDHDLKWVCGKHVR</sequence>
<reference evidence="7" key="2">
    <citation type="submission" date="2021-01" db="UniProtKB">
        <authorList>
            <consortium name="EnsemblMetazoa"/>
        </authorList>
    </citation>
    <scope>IDENTIFICATION</scope>
</reference>
<evidence type="ECO:0000256" key="6">
    <source>
        <dbReference type="SAM" id="MobiDB-lite"/>
    </source>
</evidence>
<dbReference type="OMA" id="AHGKRCC"/>
<comment type="subcellular location">
    <subcellularLocation>
        <location evidence="2">Cytoplasm</location>
    </subcellularLocation>
    <subcellularLocation>
        <location evidence="1">Photoreceptor inner segment</location>
    </subcellularLocation>
</comment>
<dbReference type="CTD" id="420235"/>